<dbReference type="GO" id="GO:0004222">
    <property type="term" value="F:metalloendopeptidase activity"/>
    <property type="evidence" value="ECO:0007669"/>
    <property type="project" value="InterPro"/>
</dbReference>
<evidence type="ECO:0000256" key="9">
    <source>
        <dbReference type="SAM" id="MobiDB-lite"/>
    </source>
</evidence>
<evidence type="ECO:0000259" key="12">
    <source>
        <dbReference type="Pfam" id="PF05649"/>
    </source>
</evidence>
<keyword evidence="6" id="KW-0378">Hydrolase</keyword>
<keyword evidence="5" id="KW-0479">Metal-binding</keyword>
<keyword evidence="7" id="KW-0862">Zinc</keyword>
<dbReference type="SUPFAM" id="SSF55486">
    <property type="entry name" value="Metalloproteases ('zincins'), catalytic domain"/>
    <property type="match status" value="1"/>
</dbReference>
<evidence type="ECO:0000259" key="11">
    <source>
        <dbReference type="Pfam" id="PF01431"/>
    </source>
</evidence>
<dbReference type="GeneID" id="115875511"/>
<keyword evidence="13" id="KW-1185">Reference proteome</keyword>
<dbReference type="FunCoup" id="A0A6J2X6P2">
    <property type="interactions" value="76"/>
</dbReference>
<keyword evidence="10" id="KW-1133">Transmembrane helix</keyword>
<keyword evidence="8" id="KW-0482">Metalloprotease</keyword>
<dbReference type="Pfam" id="PF01431">
    <property type="entry name" value="Peptidase_M13"/>
    <property type="match status" value="1"/>
</dbReference>
<dbReference type="InterPro" id="IPR018497">
    <property type="entry name" value="Peptidase_M13_C"/>
</dbReference>
<dbReference type="OrthoDB" id="7867452at2759"/>
<evidence type="ECO:0000256" key="7">
    <source>
        <dbReference type="ARBA" id="ARBA00022833"/>
    </source>
</evidence>
<dbReference type="GO" id="GO:0016485">
    <property type="term" value="P:protein processing"/>
    <property type="evidence" value="ECO:0007669"/>
    <property type="project" value="TreeGrafter"/>
</dbReference>
<keyword evidence="10" id="KW-0812">Transmembrane</keyword>
<accession>A0A6J2X6P2</accession>
<dbReference type="InterPro" id="IPR042089">
    <property type="entry name" value="Peptidase_M13_dom_2"/>
</dbReference>
<gene>
    <name evidence="14" type="primary">LOC115875511</name>
</gene>
<dbReference type="CTD" id="32660"/>
<dbReference type="Proteomes" id="UP000504635">
    <property type="component" value="Unplaced"/>
</dbReference>
<dbReference type="InterPro" id="IPR000718">
    <property type="entry name" value="Peptidase_M13"/>
</dbReference>
<dbReference type="PROSITE" id="PS51885">
    <property type="entry name" value="NEPRILYSIN"/>
    <property type="match status" value="1"/>
</dbReference>
<organism evidence="13 14">
    <name type="scientific">Sitophilus oryzae</name>
    <name type="common">Rice weevil</name>
    <name type="synonym">Curculio oryzae</name>
    <dbReference type="NCBI Taxonomy" id="7048"/>
    <lineage>
        <taxon>Eukaryota</taxon>
        <taxon>Metazoa</taxon>
        <taxon>Ecdysozoa</taxon>
        <taxon>Arthropoda</taxon>
        <taxon>Hexapoda</taxon>
        <taxon>Insecta</taxon>
        <taxon>Pterygota</taxon>
        <taxon>Neoptera</taxon>
        <taxon>Endopterygota</taxon>
        <taxon>Coleoptera</taxon>
        <taxon>Polyphaga</taxon>
        <taxon>Cucujiformia</taxon>
        <taxon>Curculionidae</taxon>
        <taxon>Dryophthorinae</taxon>
        <taxon>Sitophilus</taxon>
    </lineage>
</organism>
<evidence type="ECO:0000313" key="13">
    <source>
        <dbReference type="Proteomes" id="UP000504635"/>
    </source>
</evidence>
<dbReference type="KEGG" id="soy:115875511"/>
<feature type="domain" description="Peptidase M13 N-terminal" evidence="12">
    <location>
        <begin position="127"/>
        <end position="510"/>
    </location>
</feature>
<comment type="cofactor">
    <cofactor evidence="1">
        <name>Zn(2+)</name>
        <dbReference type="ChEBI" id="CHEBI:29105"/>
    </cofactor>
</comment>
<evidence type="ECO:0000256" key="10">
    <source>
        <dbReference type="SAM" id="Phobius"/>
    </source>
</evidence>
<dbReference type="GO" id="GO:0046872">
    <property type="term" value="F:metal ion binding"/>
    <property type="evidence" value="ECO:0007669"/>
    <property type="project" value="UniProtKB-KW"/>
</dbReference>
<reference evidence="14" key="1">
    <citation type="submission" date="2025-08" db="UniProtKB">
        <authorList>
            <consortium name="RefSeq"/>
        </authorList>
    </citation>
    <scope>IDENTIFICATION</scope>
    <source>
        <tissue evidence="14">Gonads</tissue>
    </source>
</reference>
<dbReference type="CDD" id="cd08662">
    <property type="entry name" value="M13"/>
    <property type="match status" value="1"/>
</dbReference>
<evidence type="ECO:0000256" key="5">
    <source>
        <dbReference type="ARBA" id="ARBA00022723"/>
    </source>
</evidence>
<feature type="region of interest" description="Disordered" evidence="9">
    <location>
        <begin position="1"/>
        <end position="38"/>
    </location>
</feature>
<dbReference type="InterPro" id="IPR024079">
    <property type="entry name" value="MetalloPept_cat_dom_sf"/>
</dbReference>
<feature type="transmembrane region" description="Helical" evidence="10">
    <location>
        <begin position="68"/>
        <end position="96"/>
    </location>
</feature>
<comment type="subcellular location">
    <subcellularLocation>
        <location evidence="2">Cell membrane</location>
        <topology evidence="2">Single-pass type II membrane protein</topology>
    </subcellularLocation>
</comment>
<evidence type="ECO:0000256" key="3">
    <source>
        <dbReference type="ARBA" id="ARBA00007357"/>
    </source>
</evidence>
<feature type="domain" description="Peptidase M13 C-terminal" evidence="11">
    <location>
        <begin position="575"/>
        <end position="771"/>
    </location>
</feature>
<dbReference type="Gene3D" id="1.10.1380.10">
    <property type="entry name" value="Neutral endopeptidase , domain2"/>
    <property type="match status" value="1"/>
</dbReference>
<protein>
    <submittedName>
        <fullName evidence="14">Protein gone early</fullName>
    </submittedName>
</protein>
<dbReference type="InterPro" id="IPR008753">
    <property type="entry name" value="Peptidase_M13_N"/>
</dbReference>
<dbReference type="Pfam" id="PF05649">
    <property type="entry name" value="Peptidase_M13_N"/>
    <property type="match status" value="1"/>
</dbReference>
<dbReference type="InParanoid" id="A0A6J2X6P2"/>
<sequence length="776" mass="89057">MPHVTEDPPESLGSTNGTLDLKATKKTDHESSERDPCLDLKHPDQKDAKFYEKYVQMAQDKTGLDRKWVWIVFGLAFSVVLLVLIVLGLICAWPYVPHMYDYPICRDPECLRAAAQIQEDLNSSVSPCTNLWGAFCSTWSKNSTRPLDRAIWSQKERLVVKESERIRDLIATLKLPVSTGSIEWKMKFFYESCLDVGTFYSNEAPLVSMITELGGWYVTGNWNIEEFNGVEVITKLQVHYGVSPFFKVHVEPDPHSPDSYSIRLSPSGLGLPDKEYYYRDRDDPIRVAYIKYIRDVVIHLSTTKTEASKFAEDMFSYEKRLAEITPDRASLRHPITTYNAFTLSELKDNMVPFYDILQNMYLKANITENTEVIVTSLDYLAAMSQIISTTDQRTMNGYLIWTLVRNYFPYLANRYTSTLDSFHSELFGISAPLKRWEFCAGLIKTHMGLATEYLLENSSPIKNITKENVNTIFSDISKVLKQKLKKFQNSPLLHQHLENKLKTVSIQVGLPDDVKSLKFVKNYYTPLTIIKLNFFESVKNAMLFKKAIEERMLVKSLVMGGFLKEYLKETPQVQYLASKNQVIVPRSLLTEPYYEDGFPIAIVYGRLGLEIAQAMTSAILPYDSLWTADRKILSPFHMTVNESFKSVEKAATCLSRYILDINLDIPVIIANETALSIVTELTAVTVAKEALAKRLTRILHSHQGGLEIFEDEALFFVSYTQTRCSESTSQYQYYENVIDFRLSFKALLHVVWSQLSDFQETFECRPNRKLECNRVL</sequence>
<proteinExistence type="inferred from homology"/>
<evidence type="ECO:0000256" key="8">
    <source>
        <dbReference type="ARBA" id="ARBA00023049"/>
    </source>
</evidence>
<evidence type="ECO:0000256" key="1">
    <source>
        <dbReference type="ARBA" id="ARBA00001947"/>
    </source>
</evidence>
<dbReference type="PANTHER" id="PTHR11733:SF228">
    <property type="entry name" value="PROTEIN GONE EARLY"/>
    <property type="match status" value="1"/>
</dbReference>
<evidence type="ECO:0000256" key="4">
    <source>
        <dbReference type="ARBA" id="ARBA00022670"/>
    </source>
</evidence>
<name>A0A6J2X6P2_SITOR</name>
<evidence type="ECO:0000256" key="2">
    <source>
        <dbReference type="ARBA" id="ARBA00004401"/>
    </source>
</evidence>
<keyword evidence="4" id="KW-0645">Protease</keyword>
<feature type="compositionally biased region" description="Basic and acidic residues" evidence="9">
    <location>
        <begin position="22"/>
        <end position="38"/>
    </location>
</feature>
<dbReference type="PANTHER" id="PTHR11733">
    <property type="entry name" value="ZINC METALLOPROTEASE FAMILY M13 NEPRILYSIN-RELATED"/>
    <property type="match status" value="1"/>
</dbReference>
<dbReference type="Gene3D" id="3.40.390.10">
    <property type="entry name" value="Collagenase (Catalytic Domain)"/>
    <property type="match status" value="1"/>
</dbReference>
<evidence type="ECO:0000313" key="14">
    <source>
        <dbReference type="RefSeq" id="XP_030746846.1"/>
    </source>
</evidence>
<comment type="similarity">
    <text evidence="3">Belongs to the peptidase M13 family.</text>
</comment>
<dbReference type="AlphaFoldDB" id="A0A6J2X6P2"/>
<dbReference type="RefSeq" id="XP_030746846.1">
    <property type="nucleotide sequence ID" value="XM_030890986.1"/>
</dbReference>
<evidence type="ECO:0000256" key="6">
    <source>
        <dbReference type="ARBA" id="ARBA00022801"/>
    </source>
</evidence>
<keyword evidence="10" id="KW-0472">Membrane</keyword>
<dbReference type="GO" id="GO:0005886">
    <property type="term" value="C:plasma membrane"/>
    <property type="evidence" value="ECO:0007669"/>
    <property type="project" value="UniProtKB-SubCell"/>
</dbReference>